<dbReference type="FunFam" id="1.20.1250.20:FF:000003">
    <property type="entry name" value="Solute carrier family 17 member 3"/>
    <property type="match status" value="1"/>
</dbReference>
<dbReference type="GO" id="GO:0015293">
    <property type="term" value="F:symporter activity"/>
    <property type="evidence" value="ECO:0007669"/>
    <property type="project" value="UniProtKB-KW"/>
</dbReference>
<sequence length="270" mass="29815">MPVCGFLIAYLGWESVFYVTGTIGLAWSVAWFLLIFDSPGQHPRITIEERRYIEDSIGSTSTTKLEHFTRFFSIDLIVSLAPSQNGMLSSLPYLGKYIFAVATSSVADYLFKTNRLSITTIPVLSPGLLMIVQANYGCDRVTSVSIFTIALTINGAVTAGYLGNGLDIAPNFSGTIFGMMNTLGSLGGFLSSYMVGSITYKNQTYARWSRVFWTLASTYCFGAITFAIFGSGQLQTWNNPEQRQEDERTKMADVADHPEEFLPLKDKTVP</sequence>
<evidence type="ECO:0000313" key="10">
    <source>
        <dbReference type="Proteomes" id="UP000752696"/>
    </source>
</evidence>
<comment type="caution">
    <text evidence="9">The sequence shown here is derived from an EMBL/GenBank/DDBJ whole genome shotgun (WGS) entry which is preliminary data.</text>
</comment>
<keyword evidence="4" id="KW-0769">Symport</keyword>
<dbReference type="InterPro" id="IPR050382">
    <property type="entry name" value="MFS_Na/Anion_cotransporter"/>
</dbReference>
<dbReference type="Proteomes" id="UP000752696">
    <property type="component" value="Unassembled WGS sequence"/>
</dbReference>
<evidence type="ECO:0000256" key="6">
    <source>
        <dbReference type="ARBA" id="ARBA00023136"/>
    </source>
</evidence>
<evidence type="ECO:0000256" key="4">
    <source>
        <dbReference type="ARBA" id="ARBA00022847"/>
    </source>
</evidence>
<comment type="subcellular location">
    <subcellularLocation>
        <location evidence="1">Membrane</location>
        <topology evidence="1">Multi-pass membrane protein</topology>
    </subcellularLocation>
</comment>
<proteinExistence type="predicted"/>
<evidence type="ECO:0000256" key="2">
    <source>
        <dbReference type="ARBA" id="ARBA00022448"/>
    </source>
</evidence>
<feature type="region of interest" description="Disordered" evidence="7">
    <location>
        <begin position="238"/>
        <end position="270"/>
    </location>
</feature>
<dbReference type="GO" id="GO:0016020">
    <property type="term" value="C:membrane"/>
    <property type="evidence" value="ECO:0007669"/>
    <property type="project" value="UniProtKB-SubCell"/>
</dbReference>
<feature type="compositionally biased region" description="Basic and acidic residues" evidence="7">
    <location>
        <begin position="242"/>
        <end position="270"/>
    </location>
</feature>
<dbReference type="GO" id="GO:0006820">
    <property type="term" value="P:monoatomic anion transport"/>
    <property type="evidence" value="ECO:0007669"/>
    <property type="project" value="TreeGrafter"/>
</dbReference>
<feature type="transmembrane region" description="Helical" evidence="8">
    <location>
        <begin position="143"/>
        <end position="162"/>
    </location>
</feature>
<dbReference type="EMBL" id="CAJDYZ010011947">
    <property type="protein sequence ID" value="CAD1480336.1"/>
    <property type="molecule type" value="Genomic_DNA"/>
</dbReference>
<evidence type="ECO:0000256" key="7">
    <source>
        <dbReference type="SAM" id="MobiDB-lite"/>
    </source>
</evidence>
<gene>
    <name evidence="9" type="ORF">MHI_LOCUS913329</name>
</gene>
<evidence type="ECO:0000256" key="3">
    <source>
        <dbReference type="ARBA" id="ARBA00022692"/>
    </source>
</evidence>
<feature type="transmembrane region" description="Helical" evidence="8">
    <location>
        <begin position="16"/>
        <end position="36"/>
    </location>
</feature>
<feature type="transmembrane region" description="Helical" evidence="8">
    <location>
        <begin position="168"/>
        <end position="190"/>
    </location>
</feature>
<keyword evidence="3 8" id="KW-0812">Transmembrane</keyword>
<dbReference type="SUPFAM" id="SSF103473">
    <property type="entry name" value="MFS general substrate transporter"/>
    <property type="match status" value="1"/>
</dbReference>
<accession>A0A6V7HK89</accession>
<feature type="transmembrane region" description="Helical" evidence="8">
    <location>
        <begin position="211"/>
        <end position="230"/>
    </location>
</feature>
<dbReference type="AlphaFoldDB" id="A0A6V7HK89"/>
<evidence type="ECO:0000256" key="1">
    <source>
        <dbReference type="ARBA" id="ARBA00004141"/>
    </source>
</evidence>
<evidence type="ECO:0008006" key="11">
    <source>
        <dbReference type="Google" id="ProtNLM"/>
    </source>
</evidence>
<dbReference type="OrthoDB" id="2985014at2759"/>
<keyword evidence="10" id="KW-1185">Reference proteome</keyword>
<keyword evidence="6 8" id="KW-0472">Membrane</keyword>
<evidence type="ECO:0000256" key="8">
    <source>
        <dbReference type="SAM" id="Phobius"/>
    </source>
</evidence>
<dbReference type="Gene3D" id="1.20.1250.20">
    <property type="entry name" value="MFS general substrate transporter like domains"/>
    <property type="match status" value="2"/>
</dbReference>
<evidence type="ECO:0000256" key="5">
    <source>
        <dbReference type="ARBA" id="ARBA00022989"/>
    </source>
</evidence>
<dbReference type="PANTHER" id="PTHR11662:SF411">
    <property type="entry name" value="GH05102P"/>
    <property type="match status" value="1"/>
</dbReference>
<organism evidence="9 10">
    <name type="scientific">Heterotrigona itama</name>
    <dbReference type="NCBI Taxonomy" id="395501"/>
    <lineage>
        <taxon>Eukaryota</taxon>
        <taxon>Metazoa</taxon>
        <taxon>Ecdysozoa</taxon>
        <taxon>Arthropoda</taxon>
        <taxon>Hexapoda</taxon>
        <taxon>Insecta</taxon>
        <taxon>Pterygota</taxon>
        <taxon>Neoptera</taxon>
        <taxon>Endopterygota</taxon>
        <taxon>Hymenoptera</taxon>
        <taxon>Apocrita</taxon>
        <taxon>Aculeata</taxon>
        <taxon>Apoidea</taxon>
        <taxon>Anthophila</taxon>
        <taxon>Apidae</taxon>
        <taxon>Heterotrigona</taxon>
    </lineage>
</organism>
<name>A0A6V7HK89_9HYME</name>
<dbReference type="InterPro" id="IPR036259">
    <property type="entry name" value="MFS_trans_sf"/>
</dbReference>
<evidence type="ECO:0000313" key="9">
    <source>
        <dbReference type="EMBL" id="CAD1480336.1"/>
    </source>
</evidence>
<reference evidence="9" key="1">
    <citation type="submission" date="2020-07" db="EMBL/GenBank/DDBJ databases">
        <authorList>
            <person name="Nazaruddin N."/>
        </authorList>
    </citation>
    <scope>NUCLEOTIDE SEQUENCE</scope>
</reference>
<keyword evidence="2" id="KW-0813">Transport</keyword>
<keyword evidence="5 8" id="KW-1133">Transmembrane helix</keyword>
<dbReference type="PANTHER" id="PTHR11662">
    <property type="entry name" value="SOLUTE CARRIER FAMILY 17"/>
    <property type="match status" value="1"/>
</dbReference>
<protein>
    <recommendedName>
        <fullName evidence="11">Major facilitator superfamily (MFS) profile domain-containing protein</fullName>
    </recommendedName>
</protein>